<protein>
    <submittedName>
        <fullName evidence="7">Uncharacterized protein</fullName>
    </submittedName>
</protein>
<feature type="transmembrane region" description="Helical" evidence="6">
    <location>
        <begin position="121"/>
        <end position="141"/>
    </location>
</feature>
<comment type="subcellular location">
    <subcellularLocation>
        <location evidence="1">Membrane</location>
        <topology evidence="1">Multi-pass membrane protein</topology>
    </subcellularLocation>
</comment>
<dbReference type="PANTHER" id="PTHR11266">
    <property type="entry name" value="PEROXISOMAL MEMBRANE PROTEIN 2, PXMP2 MPV17"/>
    <property type="match status" value="1"/>
</dbReference>
<dbReference type="Proteomes" id="UP000095751">
    <property type="component" value="Unassembled WGS sequence"/>
</dbReference>
<keyword evidence="3 6" id="KW-0812">Transmembrane</keyword>
<feature type="transmembrane region" description="Helical" evidence="6">
    <location>
        <begin position="186"/>
        <end position="204"/>
    </location>
</feature>
<comment type="similarity">
    <text evidence="2 6">Belongs to the peroxisomal membrane protein PXMP2/4 family.</text>
</comment>
<dbReference type="Pfam" id="PF04117">
    <property type="entry name" value="Mpv17_PMP22"/>
    <property type="match status" value="1"/>
</dbReference>
<dbReference type="AlphaFoldDB" id="A0A1E7FF24"/>
<evidence type="ECO:0000256" key="1">
    <source>
        <dbReference type="ARBA" id="ARBA00004141"/>
    </source>
</evidence>
<evidence type="ECO:0000256" key="5">
    <source>
        <dbReference type="ARBA" id="ARBA00023136"/>
    </source>
</evidence>
<reference evidence="7 8" key="1">
    <citation type="submission" date="2016-09" db="EMBL/GenBank/DDBJ databases">
        <title>Extensive genetic diversity and differential bi-allelic expression allows diatom success in the polar Southern Ocean.</title>
        <authorList>
            <consortium name="DOE Joint Genome Institute"/>
            <person name="Mock T."/>
            <person name="Otillar R.P."/>
            <person name="Strauss J."/>
            <person name="Dupont C."/>
            <person name="Frickenhaus S."/>
            <person name="Maumus F."/>
            <person name="Mcmullan M."/>
            <person name="Sanges R."/>
            <person name="Schmutz J."/>
            <person name="Toseland A."/>
            <person name="Valas R."/>
            <person name="Veluchamy A."/>
            <person name="Ward B.J."/>
            <person name="Allen A."/>
            <person name="Barry K."/>
            <person name="Falciatore A."/>
            <person name="Ferrante M."/>
            <person name="Fortunato A.E."/>
            <person name="Gloeckner G."/>
            <person name="Gruber A."/>
            <person name="Hipkin R."/>
            <person name="Janech M."/>
            <person name="Kroth P."/>
            <person name="Leese F."/>
            <person name="Lindquist E."/>
            <person name="Lyon B.R."/>
            <person name="Martin J."/>
            <person name="Mayer C."/>
            <person name="Parker M."/>
            <person name="Quesneville H."/>
            <person name="Raymond J."/>
            <person name="Uhlig C."/>
            <person name="Valentin K.U."/>
            <person name="Worden A.Z."/>
            <person name="Armbrust E.V."/>
            <person name="Bowler C."/>
            <person name="Green B."/>
            <person name="Moulton V."/>
            <person name="Van Oosterhout C."/>
            <person name="Grigoriev I."/>
        </authorList>
    </citation>
    <scope>NUCLEOTIDE SEQUENCE [LARGE SCALE GENOMIC DNA]</scope>
    <source>
        <strain evidence="7 8">CCMP1102</strain>
    </source>
</reference>
<organism evidence="7 8">
    <name type="scientific">Fragilariopsis cylindrus CCMP1102</name>
    <dbReference type="NCBI Taxonomy" id="635003"/>
    <lineage>
        <taxon>Eukaryota</taxon>
        <taxon>Sar</taxon>
        <taxon>Stramenopiles</taxon>
        <taxon>Ochrophyta</taxon>
        <taxon>Bacillariophyta</taxon>
        <taxon>Bacillariophyceae</taxon>
        <taxon>Bacillariophycidae</taxon>
        <taxon>Bacillariales</taxon>
        <taxon>Bacillariaceae</taxon>
        <taxon>Fragilariopsis</taxon>
    </lineage>
</organism>
<feature type="transmembrane region" description="Helical" evidence="6">
    <location>
        <begin position="83"/>
        <end position="101"/>
    </location>
</feature>
<dbReference type="EMBL" id="KV784358">
    <property type="protein sequence ID" value="OEU16769.1"/>
    <property type="molecule type" value="Genomic_DNA"/>
</dbReference>
<dbReference type="OrthoDB" id="430207at2759"/>
<sequence>MTTTEFSTNKAAVAVSPSALTKLVAGFACVGKVYSQQLELRPILTKSYTAGLIFGLSDYFAQRIEGSNDVNGSSSKMNWTRTLVSTLVGLCYFGPAAHYWYEWIFRLLPSTSLTSTLYKAFLGQLIFGPSFTCIFFATSLIQSGDFTLQNWWNKIRNDLPGAWLAGVGFWPIVDFISYSAIPMKLIPLFINGASFIWTIYLSIISNRGKSSGPSAL</sequence>
<keyword evidence="8" id="KW-1185">Reference proteome</keyword>
<evidence type="ECO:0000313" key="8">
    <source>
        <dbReference type="Proteomes" id="UP000095751"/>
    </source>
</evidence>
<dbReference type="InterPro" id="IPR007248">
    <property type="entry name" value="Mpv17_PMP22"/>
</dbReference>
<proteinExistence type="inferred from homology"/>
<keyword evidence="4 6" id="KW-1133">Transmembrane helix</keyword>
<dbReference type="KEGG" id="fcy:FRACYDRAFT_185644"/>
<dbReference type="GO" id="GO:0005737">
    <property type="term" value="C:cytoplasm"/>
    <property type="evidence" value="ECO:0007669"/>
    <property type="project" value="TreeGrafter"/>
</dbReference>
<evidence type="ECO:0000256" key="2">
    <source>
        <dbReference type="ARBA" id="ARBA00006824"/>
    </source>
</evidence>
<gene>
    <name evidence="7" type="ORF">FRACYDRAFT_185644</name>
</gene>
<name>A0A1E7FF24_9STRA</name>
<dbReference type="InParanoid" id="A0A1E7FF24"/>
<feature type="transmembrane region" description="Helical" evidence="6">
    <location>
        <begin position="162"/>
        <end position="180"/>
    </location>
</feature>
<evidence type="ECO:0000256" key="3">
    <source>
        <dbReference type="ARBA" id="ARBA00022692"/>
    </source>
</evidence>
<dbReference type="GO" id="GO:0016020">
    <property type="term" value="C:membrane"/>
    <property type="evidence" value="ECO:0007669"/>
    <property type="project" value="UniProtKB-SubCell"/>
</dbReference>
<dbReference type="PANTHER" id="PTHR11266:SF17">
    <property type="entry name" value="PROTEIN MPV17"/>
    <property type="match status" value="1"/>
</dbReference>
<evidence type="ECO:0000256" key="4">
    <source>
        <dbReference type="ARBA" id="ARBA00022989"/>
    </source>
</evidence>
<accession>A0A1E7FF24</accession>
<evidence type="ECO:0000256" key="6">
    <source>
        <dbReference type="RuleBase" id="RU363053"/>
    </source>
</evidence>
<keyword evidence="5 6" id="KW-0472">Membrane</keyword>
<evidence type="ECO:0000313" key="7">
    <source>
        <dbReference type="EMBL" id="OEU16769.1"/>
    </source>
</evidence>